<protein>
    <submittedName>
        <fullName evidence="1">Uncharacterized protein</fullName>
    </submittedName>
</protein>
<accession>A0A7H0XFZ3</accession>
<proteinExistence type="predicted"/>
<keyword evidence="2" id="KW-1185">Reference proteome</keyword>
<dbReference type="EMBL" id="MT740307">
    <property type="protein sequence ID" value="QNR53933.1"/>
    <property type="molecule type" value="Genomic_DNA"/>
</dbReference>
<sequence>MTILKAEFIANYKAAEKRALPAANGVSFLEQDRITLDAQRRSMGLDTGQTAQLFDKPGTLTYAKAHGRLSLWKRQVDTGEIRLCVATGEHVGKTHSAARVQVVPFDGRIKTTADIQPAFNKAAVQLIKLGYTNPQEAAAFLVNGFQYAKDEQKIDTKADRLLGELRMGDLTKPQALAVLDRIKAQL</sequence>
<evidence type="ECO:0000313" key="2">
    <source>
        <dbReference type="Proteomes" id="UP000516415"/>
    </source>
</evidence>
<name>A0A7H0XFZ3_9CAUD</name>
<organism evidence="1 2">
    <name type="scientific">Pseudomonas phage phiK7A1</name>
    <dbReference type="NCBI Taxonomy" id="2759194"/>
    <lineage>
        <taxon>Viruses</taxon>
        <taxon>Duplodnaviria</taxon>
        <taxon>Heunggongvirae</taxon>
        <taxon>Uroviricota</taxon>
        <taxon>Caudoviricetes</taxon>
        <taxon>Vandenendeviridae</taxon>
        <taxon>Gorskivirinae</taxon>
        <taxon>Torinovirus</taxon>
        <taxon>Torinovirus K7A1</taxon>
    </lineage>
</organism>
<dbReference type="Proteomes" id="UP000516415">
    <property type="component" value="Segment"/>
</dbReference>
<gene>
    <name evidence="1" type="ORF">phiK7A1_145</name>
</gene>
<reference evidence="1 2" key="1">
    <citation type="submission" date="2020-07" db="EMBL/GenBank/DDBJ databases">
        <authorList>
            <person name="Martino G."/>
            <person name="Holtappels D."/>
            <person name="Wagemans J."/>
            <person name="Lavigne R."/>
            <person name="Turina M."/>
            <person name="Ciuffo M."/>
        </authorList>
    </citation>
    <scope>NUCLEOTIDE SEQUENCE [LARGE SCALE GENOMIC DNA]</scope>
</reference>
<evidence type="ECO:0000313" key="1">
    <source>
        <dbReference type="EMBL" id="QNR53933.1"/>
    </source>
</evidence>